<dbReference type="SUPFAM" id="SSF53474">
    <property type="entry name" value="alpha/beta-Hydrolases"/>
    <property type="match status" value="1"/>
</dbReference>
<dbReference type="GO" id="GO:0016787">
    <property type="term" value="F:hydrolase activity"/>
    <property type="evidence" value="ECO:0007669"/>
    <property type="project" value="UniProtKB-KW"/>
</dbReference>
<name>A0A388SD85_9BURK</name>
<dbReference type="InterPro" id="IPR029058">
    <property type="entry name" value="AB_hydrolase_fold"/>
</dbReference>
<organism evidence="2 3">
    <name type="scientific">Mesosutterella multiformis</name>
    <dbReference type="NCBI Taxonomy" id="2259133"/>
    <lineage>
        <taxon>Bacteria</taxon>
        <taxon>Pseudomonadati</taxon>
        <taxon>Pseudomonadota</taxon>
        <taxon>Betaproteobacteria</taxon>
        <taxon>Burkholderiales</taxon>
        <taxon>Sutterellaceae</taxon>
        <taxon>Mesosutterella</taxon>
    </lineage>
</organism>
<evidence type="ECO:0000313" key="3">
    <source>
        <dbReference type="Proteomes" id="UP000266091"/>
    </source>
</evidence>
<dbReference type="PANTHER" id="PTHR12277:SF81">
    <property type="entry name" value="PROTEIN ABHD13"/>
    <property type="match status" value="1"/>
</dbReference>
<dbReference type="EMBL" id="BGZJ01000001">
    <property type="protein sequence ID" value="GBO94258.1"/>
    <property type="molecule type" value="Genomic_DNA"/>
</dbReference>
<accession>A0A388SD85</accession>
<dbReference type="RefSeq" id="WP_116270492.1">
    <property type="nucleotide sequence ID" value="NZ_BGZJ01000001.1"/>
</dbReference>
<dbReference type="OrthoDB" id="9779853at2"/>
<dbReference type="InterPro" id="IPR022742">
    <property type="entry name" value="Hydrolase_4"/>
</dbReference>
<feature type="domain" description="Serine aminopeptidase S33" evidence="1">
    <location>
        <begin position="60"/>
        <end position="162"/>
    </location>
</feature>
<gene>
    <name evidence="2" type="primary">yfhR</name>
    <name evidence="2" type="ORF">MESMUL_16120</name>
</gene>
<proteinExistence type="predicted"/>
<dbReference type="AlphaFoldDB" id="A0A388SD85"/>
<comment type="caution">
    <text evidence="2">The sequence shown here is derived from an EMBL/GenBank/DDBJ whole genome shotgun (WGS) entry which is preliminary data.</text>
</comment>
<keyword evidence="3" id="KW-1185">Reference proteome</keyword>
<evidence type="ECO:0000313" key="2">
    <source>
        <dbReference type="EMBL" id="GBO94258.1"/>
    </source>
</evidence>
<keyword evidence="2" id="KW-0378">Hydrolase</keyword>
<dbReference type="PANTHER" id="PTHR12277">
    <property type="entry name" value="ALPHA/BETA HYDROLASE DOMAIN-CONTAINING PROTEIN"/>
    <property type="match status" value="1"/>
</dbReference>
<protein>
    <submittedName>
        <fullName evidence="2">Alpha/beta hydrolase</fullName>
    </submittedName>
</protein>
<dbReference type="Pfam" id="PF12146">
    <property type="entry name" value="Hydrolase_4"/>
    <property type="match status" value="1"/>
</dbReference>
<evidence type="ECO:0000259" key="1">
    <source>
        <dbReference type="Pfam" id="PF12146"/>
    </source>
</evidence>
<dbReference type="Gene3D" id="3.40.50.1820">
    <property type="entry name" value="alpha/beta hydrolase"/>
    <property type="match status" value="1"/>
</dbReference>
<sequence>MAGFLNRIAEGLFFETDRRRYWDHRQFGLEGETFETPGPNGSVISGLWLKALPQDGKPLQGTVLYAHCCTRNMGFHLPQVSWLVPSGWNVILYDPEETGRSTGKLTLNGMVDDAEAVYRYARDVRSVSADKLVLFGQGPGGDALLRLLRRHPDGAAAIILEAVTATHRGWMIRRYGPGVGHLGARLLPDSVSEDPIDALREVKIPVAYLYPGRDDSVPEKEMDDMLKALPENREIWMALKEKHLTSFGYPTEWRDRFLNFAAKAIIR</sequence>
<reference evidence="2 3" key="1">
    <citation type="journal article" date="2018" name="Int. J. Syst. Evol. Microbiol.">
        <title>Mesosutterella multiformis gen. nov., sp. nov., a member of the family Sutterellaceae and Sutterella megalosphaeroides sp. nov., isolated from human faeces.</title>
        <authorList>
            <person name="Sakamoto M."/>
            <person name="Ikeyama N."/>
            <person name="Kunihiro T."/>
            <person name="Iino T."/>
            <person name="Yuki M."/>
            <person name="Ohkuma M."/>
        </authorList>
    </citation>
    <scope>NUCLEOTIDE SEQUENCE [LARGE SCALE GENOMIC DNA]</scope>
    <source>
        <strain evidence="2 3">4NBBH2</strain>
    </source>
</reference>
<dbReference type="Proteomes" id="UP000266091">
    <property type="component" value="Unassembled WGS sequence"/>
</dbReference>